<name>A0ABT8J4H7_9BACL</name>
<evidence type="ECO:0000256" key="4">
    <source>
        <dbReference type="ARBA" id="ARBA00022729"/>
    </source>
</evidence>
<organism evidence="11 12">
    <name type="scientific">Paenibacillus vandeheii</name>
    <dbReference type="NCBI Taxonomy" id="3035917"/>
    <lineage>
        <taxon>Bacteria</taxon>
        <taxon>Bacillati</taxon>
        <taxon>Bacillota</taxon>
        <taxon>Bacilli</taxon>
        <taxon>Bacillales</taxon>
        <taxon>Paenibacillaceae</taxon>
        <taxon>Paenibacillus</taxon>
    </lineage>
</organism>
<evidence type="ECO:0000256" key="5">
    <source>
        <dbReference type="ARBA" id="ARBA00023136"/>
    </source>
</evidence>
<keyword evidence="12" id="KW-1185">Reference proteome</keyword>
<gene>
    <name evidence="11" type="ORF">P5G61_01970</name>
</gene>
<keyword evidence="6" id="KW-0564">Palmitate</keyword>
<proteinExistence type="inferred from homology"/>
<keyword evidence="4" id="KW-0732">Signal</keyword>
<keyword evidence="7" id="KW-0449">Lipoprotein</keyword>
<reference evidence="11" key="1">
    <citation type="submission" date="2023-03" db="EMBL/GenBank/DDBJ databases">
        <title>MT1 and MT2 Draft Genomes of Novel Species.</title>
        <authorList>
            <person name="Venkateswaran K."/>
        </authorList>
    </citation>
    <scope>NUCLEOTIDE SEQUENCE</scope>
    <source>
        <strain evidence="11">F6_3S_P_1C</strain>
    </source>
</reference>
<dbReference type="RefSeq" id="WP_301243904.1">
    <property type="nucleotide sequence ID" value="NZ_JAROCD010000001.1"/>
</dbReference>
<dbReference type="Proteomes" id="UP001174205">
    <property type="component" value="Unassembled WGS sequence"/>
</dbReference>
<dbReference type="PROSITE" id="PS51257">
    <property type="entry name" value="PROKAR_LIPOPROTEIN"/>
    <property type="match status" value="1"/>
</dbReference>
<comment type="similarity">
    <text evidence="2">Belongs to the GerABKC lipoprotein family.</text>
</comment>
<evidence type="ECO:0000256" key="8">
    <source>
        <dbReference type="SAM" id="MobiDB-lite"/>
    </source>
</evidence>
<evidence type="ECO:0000256" key="2">
    <source>
        <dbReference type="ARBA" id="ARBA00007886"/>
    </source>
</evidence>
<dbReference type="InterPro" id="IPR046953">
    <property type="entry name" value="Spore_GerAC-like_C"/>
</dbReference>
<evidence type="ECO:0000256" key="1">
    <source>
        <dbReference type="ARBA" id="ARBA00004635"/>
    </source>
</evidence>
<evidence type="ECO:0000313" key="11">
    <source>
        <dbReference type="EMBL" id="MDN4599979.1"/>
    </source>
</evidence>
<evidence type="ECO:0000256" key="6">
    <source>
        <dbReference type="ARBA" id="ARBA00023139"/>
    </source>
</evidence>
<feature type="region of interest" description="Disordered" evidence="8">
    <location>
        <begin position="198"/>
        <end position="241"/>
    </location>
</feature>
<evidence type="ECO:0000256" key="3">
    <source>
        <dbReference type="ARBA" id="ARBA00022544"/>
    </source>
</evidence>
<dbReference type="InterPro" id="IPR038501">
    <property type="entry name" value="Spore_GerAC_C_sf"/>
</dbReference>
<comment type="caution">
    <text evidence="11">The sequence shown here is derived from an EMBL/GenBank/DDBJ whole genome shotgun (WGS) entry which is preliminary data.</text>
</comment>
<protein>
    <submittedName>
        <fullName evidence="11">Ger(X)C family spore germination C-terminal domain-containing protein</fullName>
    </submittedName>
</protein>
<dbReference type="EMBL" id="JAROCD010000001">
    <property type="protein sequence ID" value="MDN4599979.1"/>
    <property type="molecule type" value="Genomic_DNA"/>
</dbReference>
<feature type="compositionally biased region" description="Basic and acidic residues" evidence="8">
    <location>
        <begin position="205"/>
        <end position="221"/>
    </location>
</feature>
<dbReference type="PANTHER" id="PTHR35789">
    <property type="entry name" value="SPORE GERMINATION PROTEIN B3"/>
    <property type="match status" value="1"/>
</dbReference>
<dbReference type="Pfam" id="PF25198">
    <property type="entry name" value="Spore_GerAC_N"/>
    <property type="match status" value="1"/>
</dbReference>
<feature type="domain" description="Spore germination GerAC-like C-terminal" evidence="9">
    <location>
        <begin position="253"/>
        <end position="419"/>
    </location>
</feature>
<evidence type="ECO:0000313" key="12">
    <source>
        <dbReference type="Proteomes" id="UP001174205"/>
    </source>
</evidence>
<evidence type="ECO:0000256" key="7">
    <source>
        <dbReference type="ARBA" id="ARBA00023288"/>
    </source>
</evidence>
<keyword evidence="5" id="KW-0472">Membrane</keyword>
<dbReference type="PANTHER" id="PTHR35789:SF1">
    <property type="entry name" value="SPORE GERMINATION PROTEIN B3"/>
    <property type="match status" value="1"/>
</dbReference>
<dbReference type="InterPro" id="IPR057336">
    <property type="entry name" value="GerAC_N"/>
</dbReference>
<dbReference type="Pfam" id="PF05504">
    <property type="entry name" value="Spore_GerAC"/>
    <property type="match status" value="1"/>
</dbReference>
<sequence>MTRLQSICKCSLLLILIFPLLTGCWDRLDPENMAFIMAVGVDTGPRNDYIYTFAVAMPKSSSSSSSESKSESKNIVNVFSQEGSSLSSAMLTSQSYVARRLTLIHSKAFILGDGVARQGVMPILGEVVRNSEFRRTVNVITTKGRADTYIQNIKPIMEDDIDLWFELEMDPHNTGAITPKRSRFHDFVLDVEQPGTGGTTILSAERPDVEKGTLKWDKEESSSSNSKGEPPITSNTYAGDLPRKGESPIDFFGSAVYKGQKLAGYLTGLETKTLNILRGEFEETVMEFHDPVDPKYNLTISMDALKKNPLTLTRKDDQINISLSPHMVGELIGSMSKVDYTLPQNIKLLEDSVQEQLTSMASELLNKTLYKWNVDCIHIGNRLRATFPTLQEWYAYKWREHIKETKYHLNIRFHMKRHGDQVSPAVEGDEITK</sequence>
<dbReference type="Gene3D" id="3.30.300.210">
    <property type="entry name" value="Nutrient germinant receptor protein C, domain 3"/>
    <property type="match status" value="1"/>
</dbReference>
<evidence type="ECO:0000259" key="10">
    <source>
        <dbReference type="Pfam" id="PF25198"/>
    </source>
</evidence>
<dbReference type="InterPro" id="IPR008844">
    <property type="entry name" value="Spore_GerAC-like"/>
</dbReference>
<comment type="subcellular location">
    <subcellularLocation>
        <location evidence="1">Membrane</location>
        <topology evidence="1">Lipid-anchor</topology>
    </subcellularLocation>
</comment>
<accession>A0ABT8J4H7</accession>
<feature type="domain" description="Spore germination protein N-terminal" evidence="10">
    <location>
        <begin position="26"/>
        <end position="196"/>
    </location>
</feature>
<evidence type="ECO:0000259" key="9">
    <source>
        <dbReference type="Pfam" id="PF05504"/>
    </source>
</evidence>
<keyword evidence="3" id="KW-0309">Germination</keyword>